<sequence>MLKSIPIQIISELHKTGIKHTEPASFTRFPCFEYFEKINPRDVILSNSSLQVLVAMAYHNDYYSGCHVPVSMQFTTPMPPIEFVSLPTIQLFPNIFKIVRVFTRDNLISGIWTKELTKETIKAYETLTEESNIDNCLTTLFRTNNARIQLYEDTYENADVYEFEWNSEQDKLDVKEPSVFKNKFFMYLLSELSRNGNTVGGSPLQGWSKDELDSCEYFYELKKIFKRVFVAGRGEPWKSTHLFVSEPVDFTNLLIGSPLSHGHVIGYGYS</sequence>
<evidence type="ECO:0000313" key="1">
    <source>
        <dbReference type="EMBL" id="SPF55313.1"/>
    </source>
</evidence>
<evidence type="ECO:0000313" key="2">
    <source>
        <dbReference type="Proteomes" id="UP000238916"/>
    </source>
</evidence>
<dbReference type="AlphaFoldDB" id="A0A2U3LTR2"/>
<dbReference type="OrthoDB" id="2080497at2"/>
<reference evidence="2" key="1">
    <citation type="submission" date="2018-02" db="EMBL/GenBank/DDBJ databases">
        <authorList>
            <person name="Hausmann B."/>
        </authorList>
    </citation>
    <scope>NUCLEOTIDE SEQUENCE [LARGE SCALE GENOMIC DNA]</scope>
    <source>
        <strain evidence="2">Peat soil MAG SbF1</strain>
    </source>
</reference>
<proteinExistence type="predicted"/>
<name>A0A2U3LTR2_9FIRM</name>
<gene>
    <name evidence="1" type="ORF">SBF1_8140001</name>
</gene>
<dbReference type="EMBL" id="OMOF01000795">
    <property type="protein sequence ID" value="SPF55313.1"/>
    <property type="molecule type" value="Genomic_DNA"/>
</dbReference>
<protein>
    <submittedName>
        <fullName evidence="1">Uncharacterized protein</fullName>
    </submittedName>
</protein>
<dbReference type="Proteomes" id="UP000238916">
    <property type="component" value="Unassembled WGS sequence"/>
</dbReference>
<accession>A0A2U3LTR2</accession>
<organism evidence="1 2">
    <name type="scientific">Candidatus Desulfosporosinus infrequens</name>
    <dbReference type="NCBI Taxonomy" id="2043169"/>
    <lineage>
        <taxon>Bacteria</taxon>
        <taxon>Bacillati</taxon>
        <taxon>Bacillota</taxon>
        <taxon>Clostridia</taxon>
        <taxon>Eubacteriales</taxon>
        <taxon>Desulfitobacteriaceae</taxon>
        <taxon>Desulfosporosinus</taxon>
    </lineage>
</organism>